<evidence type="ECO:0000313" key="3">
    <source>
        <dbReference type="Proteomes" id="UP001597413"/>
    </source>
</evidence>
<comment type="caution">
    <text evidence="2">The sequence shown here is derived from an EMBL/GenBank/DDBJ whole genome shotgun (WGS) entry which is preliminary data.</text>
</comment>
<dbReference type="RefSeq" id="WP_377390425.1">
    <property type="nucleotide sequence ID" value="NZ_JBHUIX010000011.1"/>
</dbReference>
<evidence type="ECO:0000256" key="1">
    <source>
        <dbReference type="SAM" id="SignalP"/>
    </source>
</evidence>
<dbReference type="InterPro" id="IPR021647">
    <property type="entry name" value="CusF_Ec"/>
</dbReference>
<accession>A0ABW5AA22</accession>
<reference evidence="3" key="1">
    <citation type="journal article" date="2019" name="Int. J. Syst. Evol. Microbiol.">
        <title>The Global Catalogue of Microorganisms (GCM) 10K type strain sequencing project: providing services to taxonomists for standard genome sequencing and annotation.</title>
        <authorList>
            <consortium name="The Broad Institute Genomics Platform"/>
            <consortium name="The Broad Institute Genome Sequencing Center for Infectious Disease"/>
            <person name="Wu L."/>
            <person name="Ma J."/>
        </authorList>
    </citation>
    <scope>NUCLEOTIDE SEQUENCE [LARGE SCALE GENOMIC DNA]</scope>
    <source>
        <strain evidence="3">CCUG 55131</strain>
    </source>
</reference>
<dbReference type="Proteomes" id="UP001597413">
    <property type="component" value="Unassembled WGS sequence"/>
</dbReference>
<feature type="chain" id="PRO_5047109092" evidence="1">
    <location>
        <begin position="21"/>
        <end position="111"/>
    </location>
</feature>
<dbReference type="InterPro" id="IPR042230">
    <property type="entry name" value="CusF_sf"/>
</dbReference>
<dbReference type="Pfam" id="PF11604">
    <property type="entry name" value="CusF_Ec"/>
    <property type="match status" value="1"/>
</dbReference>
<keyword evidence="1" id="KW-0732">Signal</keyword>
<organism evidence="2 3">
    <name type="scientific">Rhodobacter lacus</name>
    <dbReference type="NCBI Taxonomy" id="1641972"/>
    <lineage>
        <taxon>Bacteria</taxon>
        <taxon>Pseudomonadati</taxon>
        <taxon>Pseudomonadota</taxon>
        <taxon>Alphaproteobacteria</taxon>
        <taxon>Rhodobacterales</taxon>
        <taxon>Rhodobacter group</taxon>
        <taxon>Rhodobacter</taxon>
    </lineage>
</organism>
<gene>
    <name evidence="2" type="ORF">ACFSM0_11455</name>
</gene>
<protein>
    <submittedName>
        <fullName evidence="2">Copper-binding protein</fullName>
    </submittedName>
</protein>
<keyword evidence="3" id="KW-1185">Reference proteome</keyword>
<proteinExistence type="predicted"/>
<sequence length="111" mass="11718">MRKILIATLLSFGFAPVALAQMDHSAMDHSAMPMATQMVHVEATLNAIGEGTINVSHGPIKEIGWPAMTMDMPLMQGVSLPENVKPGDQILLMLSPDADGMYGVSGVAALN</sequence>
<feature type="signal peptide" evidence="1">
    <location>
        <begin position="1"/>
        <end position="20"/>
    </location>
</feature>
<evidence type="ECO:0000313" key="2">
    <source>
        <dbReference type="EMBL" id="MFD2174711.1"/>
    </source>
</evidence>
<dbReference type="EMBL" id="JBHUIX010000011">
    <property type="protein sequence ID" value="MFD2174711.1"/>
    <property type="molecule type" value="Genomic_DNA"/>
</dbReference>
<name>A0ABW5AA22_9RHOB</name>
<dbReference type="Gene3D" id="2.40.50.320">
    <property type="entry name" value="Copper binding periplasmic protein CusF"/>
    <property type="match status" value="1"/>
</dbReference>